<gene>
    <name evidence="4" type="ORF">QM524_09615</name>
</gene>
<dbReference type="InterPro" id="IPR011429">
    <property type="entry name" value="Cyt_c_Planctomycete-type"/>
</dbReference>
<evidence type="ECO:0000259" key="1">
    <source>
        <dbReference type="Pfam" id="PF07583"/>
    </source>
</evidence>
<dbReference type="Pfam" id="PF07583">
    <property type="entry name" value="PSCyt2"/>
    <property type="match status" value="1"/>
</dbReference>
<dbReference type="Proteomes" id="UP001236507">
    <property type="component" value="Unassembled WGS sequence"/>
</dbReference>
<dbReference type="RefSeq" id="WP_283344405.1">
    <property type="nucleotide sequence ID" value="NZ_JASHIF010000008.1"/>
</dbReference>
<sequence length="1073" mass="121409">MKKLLLVFFPIIILSSCGSSVPEELKAEIALLPNELDYNMDVKPILSDKCFACHGPDKKKQKAGLRLDLAEAAYGDLPENPGKVAIDPGDLSDSELVRRILTSNPKEIMPTPESHLSLSKKEKAVLIKWIKDGAEYKAHWAFEKPEKPRVPSVEAEDWVKNDIDNFVLAKLEAQKLKPQPEADKETLLRRVYLDLTGLPPSIAEIDAFLADKSPNAYEKVVDKLLASQHYGEKLATDWMDVARFADSHGYTVDRVRDMSPFRDWVIKAFNQNLPYDQFIKYQLAGDLLPNATLDQKIATGFLRNHQQNMEGGIVEEEFRVEYVVDRTNTLGTAFLGMTLECSKCHDHKYDPLSQKNYYQLFSFFNNVNEAGQISWDDALPVPTLQLPTAQQQAIVKYIQTKLSATVQNKAYPAKINAEFEQWIRSQQYQKDLANQPDTVGLQGYYTFDDALLNLRNKAHKPKMARDVGGTDKDKATYIAGKKGKGLWMEGDLWFDTQGVGAFHRYEPFTVSIWVNIPKELKEGVILHRGVSGLLYGFRGYHLQVKNNKLEFNLARTAPDNAIIVHTQNDVPKNQWIHLAISYDGSSSAKGAKIYVNGQAAPLNVINDNLTRDIVFFEHTYKVQPTLQVGAWGRGLGFKNGKVDELKVYNRLVSPYEIAVLAEKASWNNLLTKPFAMLNEAGKNALKGYFISAKSTVGKQWLKEITSYRKAQNDSSEKIREYMVMKEMPKPRQAYILERGLYDSHGEKVFPNTPESILPFKEKFAKNRIGLADWLVDDEHPLTARVAVNRYWQMLFGIGIVKTTEDFGNQGELPVNKDLLDYLAVDFRENQWNVKALLRKIVLSATYRQSSKASKELLALDPDNRLMARGPANRLTAEMIRDNALVASGLFKNKIGGKSIKPYQPEGLWAINGDIYIPDTTDEIYKRSLYMLIKRSVPHPTLATFDATARSSCTVRRQKTSTPLQALTLMNDPTFIEACKVMGENMVKEGNTPRALVNVFRKITGRKPIPAELALLLQQQKALYQKFKANPKKKDSWLNTGLYPIDRRLDQDWIATNTIVANTILNSDASITKR</sequence>
<proteinExistence type="predicted"/>
<dbReference type="Pfam" id="PF07587">
    <property type="entry name" value="PSD1"/>
    <property type="match status" value="1"/>
</dbReference>
<dbReference type="Pfam" id="PF07635">
    <property type="entry name" value="PSCyt1"/>
    <property type="match status" value="1"/>
</dbReference>
<keyword evidence="5" id="KW-1185">Reference proteome</keyword>
<accession>A0ABT6Y883</accession>
<comment type="caution">
    <text evidence="4">The sequence shown here is derived from an EMBL/GenBank/DDBJ whole genome shotgun (WGS) entry which is preliminary data.</text>
</comment>
<dbReference type="InterPro" id="IPR011444">
    <property type="entry name" value="DUF1549"/>
</dbReference>
<evidence type="ECO:0000259" key="3">
    <source>
        <dbReference type="Pfam" id="PF07635"/>
    </source>
</evidence>
<feature type="domain" description="DUF1553" evidence="2">
    <location>
        <begin position="766"/>
        <end position="1016"/>
    </location>
</feature>
<dbReference type="SUPFAM" id="SSF49899">
    <property type="entry name" value="Concanavalin A-like lectins/glucanases"/>
    <property type="match status" value="1"/>
</dbReference>
<feature type="domain" description="Cytochrome C Planctomycete-type" evidence="3">
    <location>
        <begin position="50"/>
        <end position="112"/>
    </location>
</feature>
<name>A0ABT6Y883_9BACT</name>
<protein>
    <submittedName>
        <fullName evidence="4">DUF1553 domain-containing protein</fullName>
    </submittedName>
</protein>
<feature type="domain" description="DUF1549" evidence="1">
    <location>
        <begin position="163"/>
        <end position="368"/>
    </location>
</feature>
<dbReference type="EMBL" id="JASHIF010000008">
    <property type="protein sequence ID" value="MDI9859466.1"/>
    <property type="molecule type" value="Genomic_DNA"/>
</dbReference>
<dbReference type="PROSITE" id="PS51257">
    <property type="entry name" value="PROKAR_LIPOPROTEIN"/>
    <property type="match status" value="1"/>
</dbReference>
<organism evidence="4 5">
    <name type="scientific">Flectobacillus roseus</name>
    <dbReference type="NCBI Taxonomy" id="502259"/>
    <lineage>
        <taxon>Bacteria</taxon>
        <taxon>Pseudomonadati</taxon>
        <taxon>Bacteroidota</taxon>
        <taxon>Cytophagia</taxon>
        <taxon>Cytophagales</taxon>
        <taxon>Flectobacillaceae</taxon>
        <taxon>Flectobacillus</taxon>
    </lineage>
</organism>
<dbReference type="PANTHER" id="PTHR35889">
    <property type="entry name" value="CYCLOINULO-OLIGOSACCHARIDE FRUCTANOTRANSFERASE-RELATED"/>
    <property type="match status" value="1"/>
</dbReference>
<dbReference type="Gene3D" id="2.60.120.200">
    <property type="match status" value="1"/>
</dbReference>
<dbReference type="InterPro" id="IPR036909">
    <property type="entry name" value="Cyt_c-like_dom_sf"/>
</dbReference>
<dbReference type="Pfam" id="PF13385">
    <property type="entry name" value="Laminin_G_3"/>
    <property type="match status" value="1"/>
</dbReference>
<dbReference type="InterPro" id="IPR013320">
    <property type="entry name" value="ConA-like_dom_sf"/>
</dbReference>
<evidence type="ECO:0000313" key="5">
    <source>
        <dbReference type="Proteomes" id="UP001236507"/>
    </source>
</evidence>
<evidence type="ECO:0000313" key="4">
    <source>
        <dbReference type="EMBL" id="MDI9859466.1"/>
    </source>
</evidence>
<dbReference type="InterPro" id="IPR022655">
    <property type="entry name" value="DUF1553"/>
</dbReference>
<dbReference type="SUPFAM" id="SSF46626">
    <property type="entry name" value="Cytochrome c"/>
    <property type="match status" value="1"/>
</dbReference>
<dbReference type="PANTHER" id="PTHR35889:SF3">
    <property type="entry name" value="F-BOX DOMAIN-CONTAINING PROTEIN"/>
    <property type="match status" value="1"/>
</dbReference>
<reference evidence="4 5" key="1">
    <citation type="submission" date="2023-05" db="EMBL/GenBank/DDBJ databases">
        <title>Novel species of genus Flectobacillus isolated from stream in China.</title>
        <authorList>
            <person name="Lu H."/>
        </authorList>
    </citation>
    <scope>NUCLEOTIDE SEQUENCE [LARGE SCALE GENOMIC DNA]</scope>
    <source>
        <strain evidence="4 5">KCTC 42575</strain>
    </source>
</reference>
<evidence type="ECO:0000259" key="2">
    <source>
        <dbReference type="Pfam" id="PF07587"/>
    </source>
</evidence>